<dbReference type="InterPro" id="IPR039100">
    <property type="entry name" value="Sdo1/SBDS-like"/>
</dbReference>
<proteinExistence type="inferred from homology"/>
<evidence type="ECO:0000256" key="5">
    <source>
        <dbReference type="ARBA" id="ARBA00049708"/>
    </source>
</evidence>
<feature type="region of interest" description="Disordered" evidence="6">
    <location>
        <begin position="145"/>
        <end position="170"/>
    </location>
</feature>
<feature type="region of interest" description="Disordered" evidence="6">
    <location>
        <begin position="217"/>
        <end position="248"/>
    </location>
</feature>
<keyword evidence="3" id="KW-0963">Cytoplasm</keyword>
<comment type="caution">
    <text evidence="10">The sequence shown here is derived from an EMBL/GenBank/DDBJ whole genome shotgun (WGS) entry which is preliminary data.</text>
</comment>
<sequence>MPVGIQQPSNQIKLTNVAIVRLKKGKKRFEIACYKNKLLEYRDKIEDNVDDVLQIERIFINVNKGEFASEADLKKAFGDKDKAGRIREILDDGDFQVGEQERHAQNDRIHKEVIDIVAGKLVDPKTKRVYTTGMIEKALDQLSSQAAHQKAEKSDAATAEQGNESKALPQWRGIVPNKPAKVQAQTAINALVAHQPIPVMKAQMRVRITCPTSITKRGVDAAAPAPSAAPAQKGKKGKQAKEAEEEQKGEMITVKEKLLSFIDKLETQEVIGDEWEAVGSIDPGEYKHLNEFIGTHTKGRGRAEVLDMAVKHEDE</sequence>
<evidence type="ECO:0000256" key="2">
    <source>
        <dbReference type="ARBA" id="ARBA00007433"/>
    </source>
</evidence>
<dbReference type="Pfam" id="PF20268">
    <property type="entry name" value="SBDS_C"/>
    <property type="match status" value="1"/>
</dbReference>
<dbReference type="GO" id="GO:0042254">
    <property type="term" value="P:ribosome biogenesis"/>
    <property type="evidence" value="ECO:0007669"/>
    <property type="project" value="UniProtKB-KW"/>
</dbReference>
<comment type="subcellular location">
    <subcellularLocation>
        <location evidence="1">Cytoplasm</location>
    </subcellularLocation>
</comment>
<accession>A0A9P9E132</accession>
<dbReference type="Gene3D" id="1.10.10.900">
    <property type="entry name" value="SBDS protein C-terminal domain, subdomain 1"/>
    <property type="match status" value="1"/>
</dbReference>
<feature type="compositionally biased region" description="Low complexity" evidence="6">
    <location>
        <begin position="221"/>
        <end position="232"/>
    </location>
</feature>
<evidence type="ECO:0000259" key="8">
    <source>
        <dbReference type="Pfam" id="PF09377"/>
    </source>
</evidence>
<dbReference type="AlphaFoldDB" id="A0A9P9E132"/>
<feature type="compositionally biased region" description="Basic and acidic residues" evidence="6">
    <location>
        <begin position="239"/>
        <end position="248"/>
    </location>
</feature>
<dbReference type="Pfam" id="PF01172">
    <property type="entry name" value="SBDS_N"/>
    <property type="match status" value="1"/>
</dbReference>
<dbReference type="SUPFAM" id="SSF109728">
    <property type="entry name" value="Hypothetical protein AF0491, middle domain"/>
    <property type="match status" value="1"/>
</dbReference>
<evidence type="ECO:0000313" key="10">
    <source>
        <dbReference type="EMBL" id="KAH7128812.1"/>
    </source>
</evidence>
<feature type="domain" description="Ribosome maturation protein SDO1/SBDS central" evidence="8">
    <location>
        <begin position="111"/>
        <end position="201"/>
    </location>
</feature>
<evidence type="ECO:0000256" key="4">
    <source>
        <dbReference type="ARBA" id="ARBA00022517"/>
    </source>
</evidence>
<dbReference type="SUPFAM" id="SSF89895">
    <property type="entry name" value="FYSH domain"/>
    <property type="match status" value="1"/>
</dbReference>
<dbReference type="GO" id="GO:0005737">
    <property type="term" value="C:cytoplasm"/>
    <property type="evidence" value="ECO:0007669"/>
    <property type="project" value="UniProtKB-SubCell"/>
</dbReference>
<comment type="subunit">
    <text evidence="5">Associates with the 60S ribosomal subunit.</text>
</comment>
<protein>
    <submittedName>
        <fullName evidence="10">SBDS protein C-terminal domain-containing protein</fullName>
    </submittedName>
</protein>
<keyword evidence="4" id="KW-0690">Ribosome biogenesis</keyword>
<dbReference type="Proteomes" id="UP000700596">
    <property type="component" value="Unassembled WGS sequence"/>
</dbReference>
<dbReference type="InterPro" id="IPR037188">
    <property type="entry name" value="Sdo1/SBDS_central_sf"/>
</dbReference>
<dbReference type="PANTHER" id="PTHR10927">
    <property type="entry name" value="RIBOSOME MATURATION PROTEIN SBDS"/>
    <property type="match status" value="1"/>
</dbReference>
<evidence type="ECO:0000313" key="11">
    <source>
        <dbReference type="Proteomes" id="UP000700596"/>
    </source>
</evidence>
<evidence type="ECO:0000256" key="6">
    <source>
        <dbReference type="SAM" id="MobiDB-lite"/>
    </source>
</evidence>
<dbReference type="InterPro" id="IPR019783">
    <property type="entry name" value="SDO1/SBDS_N"/>
</dbReference>
<evidence type="ECO:0000259" key="7">
    <source>
        <dbReference type="Pfam" id="PF01172"/>
    </source>
</evidence>
<keyword evidence="11" id="KW-1185">Reference proteome</keyword>
<comment type="similarity">
    <text evidence="2">Belongs to the SDO1/SBDS family.</text>
</comment>
<dbReference type="InterPro" id="IPR018023">
    <property type="entry name" value="Ribosome_mat_SBDS_CS"/>
</dbReference>
<name>A0A9P9E132_9PLEO</name>
<gene>
    <name evidence="10" type="ORF">B0J11DRAFT_280253</name>
</gene>
<dbReference type="Gene3D" id="3.30.70.240">
    <property type="match status" value="1"/>
</dbReference>
<feature type="domain" description="Ribosome maturation protein SDO1/SBDS C-terminal" evidence="9">
    <location>
        <begin position="249"/>
        <end position="308"/>
    </location>
</feature>
<dbReference type="EMBL" id="JAGMWT010000005">
    <property type="protein sequence ID" value="KAH7128812.1"/>
    <property type="molecule type" value="Genomic_DNA"/>
</dbReference>
<reference evidence="10" key="1">
    <citation type="journal article" date="2021" name="Nat. Commun.">
        <title>Genetic determinants of endophytism in the Arabidopsis root mycobiome.</title>
        <authorList>
            <person name="Mesny F."/>
            <person name="Miyauchi S."/>
            <person name="Thiergart T."/>
            <person name="Pickel B."/>
            <person name="Atanasova L."/>
            <person name="Karlsson M."/>
            <person name="Huettel B."/>
            <person name="Barry K.W."/>
            <person name="Haridas S."/>
            <person name="Chen C."/>
            <person name="Bauer D."/>
            <person name="Andreopoulos W."/>
            <person name="Pangilinan J."/>
            <person name="LaButti K."/>
            <person name="Riley R."/>
            <person name="Lipzen A."/>
            <person name="Clum A."/>
            <person name="Drula E."/>
            <person name="Henrissat B."/>
            <person name="Kohler A."/>
            <person name="Grigoriev I.V."/>
            <person name="Martin F.M."/>
            <person name="Hacquard S."/>
        </authorList>
    </citation>
    <scope>NUCLEOTIDE SEQUENCE</scope>
    <source>
        <strain evidence="10">MPI-CAGE-CH-0243</strain>
    </source>
</reference>
<dbReference type="OrthoDB" id="10253092at2759"/>
<dbReference type="PANTHER" id="PTHR10927:SF1">
    <property type="entry name" value="RIBOSOME MATURATION PROTEIN SBDS"/>
    <property type="match status" value="1"/>
</dbReference>
<feature type="domain" description="Ribosome maturation protein SDO1/SBDS N-terminal" evidence="7">
    <location>
        <begin position="16"/>
        <end position="102"/>
    </location>
</feature>
<dbReference type="PROSITE" id="PS01267">
    <property type="entry name" value="UPF0023"/>
    <property type="match status" value="1"/>
</dbReference>
<dbReference type="InterPro" id="IPR036786">
    <property type="entry name" value="Ribosome_mat_SBDS_N_sf"/>
</dbReference>
<organism evidence="10 11">
    <name type="scientific">Dendryphion nanum</name>
    <dbReference type="NCBI Taxonomy" id="256645"/>
    <lineage>
        <taxon>Eukaryota</taxon>
        <taxon>Fungi</taxon>
        <taxon>Dikarya</taxon>
        <taxon>Ascomycota</taxon>
        <taxon>Pezizomycotina</taxon>
        <taxon>Dothideomycetes</taxon>
        <taxon>Pleosporomycetidae</taxon>
        <taxon>Pleosporales</taxon>
        <taxon>Torulaceae</taxon>
        <taxon>Dendryphion</taxon>
    </lineage>
</organism>
<dbReference type="Gene3D" id="3.30.1250.10">
    <property type="entry name" value="Ribosome maturation protein SBDS, N-terminal domain"/>
    <property type="match status" value="1"/>
</dbReference>
<evidence type="ECO:0000256" key="3">
    <source>
        <dbReference type="ARBA" id="ARBA00022490"/>
    </source>
</evidence>
<evidence type="ECO:0000256" key="1">
    <source>
        <dbReference type="ARBA" id="ARBA00004496"/>
    </source>
</evidence>
<dbReference type="Pfam" id="PF09377">
    <property type="entry name" value="SBDS_domain_II"/>
    <property type="match status" value="1"/>
</dbReference>
<evidence type="ECO:0000259" key="9">
    <source>
        <dbReference type="Pfam" id="PF20268"/>
    </source>
</evidence>
<dbReference type="InterPro" id="IPR046928">
    <property type="entry name" value="SDO1/SBDS_C"/>
</dbReference>
<dbReference type="InterPro" id="IPR018978">
    <property type="entry name" value="SDO1/SBDS_central"/>
</dbReference>